<dbReference type="PROSITE" id="PS50405">
    <property type="entry name" value="GST_CTER"/>
    <property type="match status" value="2"/>
</dbReference>
<evidence type="ECO:0000256" key="4">
    <source>
        <dbReference type="ARBA" id="ARBA00047960"/>
    </source>
</evidence>
<dbReference type="CDD" id="cd03187">
    <property type="entry name" value="GST_C_Phi"/>
    <property type="match status" value="1"/>
</dbReference>
<evidence type="ECO:0000256" key="1">
    <source>
        <dbReference type="ARBA" id="ARBA00010128"/>
    </source>
</evidence>
<evidence type="ECO:0000313" key="7">
    <source>
        <dbReference type="EMBL" id="KAF3324644.1"/>
    </source>
</evidence>
<keyword evidence="3" id="KW-0808">Transferase</keyword>
<dbReference type="PANTHER" id="PTHR43900">
    <property type="entry name" value="GLUTATHIONE S-TRANSFERASE RHO"/>
    <property type="match status" value="1"/>
</dbReference>
<proteinExistence type="inferred from homology"/>
<dbReference type="SFLD" id="SFLDG00358">
    <property type="entry name" value="Main_(cytGST)"/>
    <property type="match status" value="1"/>
</dbReference>
<evidence type="ECO:0000313" key="8">
    <source>
        <dbReference type="Proteomes" id="UP000623129"/>
    </source>
</evidence>
<reference evidence="7" key="1">
    <citation type="submission" date="2020-01" db="EMBL/GenBank/DDBJ databases">
        <title>Genome sequence of Kobresia littledalei, the first chromosome-level genome in the family Cyperaceae.</title>
        <authorList>
            <person name="Qu G."/>
        </authorList>
    </citation>
    <scope>NUCLEOTIDE SEQUENCE</scope>
    <source>
        <strain evidence="7">C.B.Clarke</strain>
        <tissue evidence="7">Leaf</tissue>
    </source>
</reference>
<dbReference type="GO" id="GO:0004364">
    <property type="term" value="F:glutathione transferase activity"/>
    <property type="evidence" value="ECO:0007669"/>
    <property type="project" value="UniProtKB-EC"/>
</dbReference>
<dbReference type="GO" id="GO:0009636">
    <property type="term" value="P:response to toxic substance"/>
    <property type="evidence" value="ECO:0007669"/>
    <property type="project" value="UniProtKB-ARBA"/>
</dbReference>
<dbReference type="SUPFAM" id="SSF52833">
    <property type="entry name" value="Thioredoxin-like"/>
    <property type="match status" value="1"/>
</dbReference>
<dbReference type="OrthoDB" id="422574at2759"/>
<evidence type="ECO:0000259" key="6">
    <source>
        <dbReference type="PROSITE" id="PS50405"/>
    </source>
</evidence>
<dbReference type="GO" id="GO:0006749">
    <property type="term" value="P:glutathione metabolic process"/>
    <property type="evidence" value="ECO:0007669"/>
    <property type="project" value="TreeGrafter"/>
</dbReference>
<dbReference type="Gene3D" id="1.20.1050.10">
    <property type="match status" value="2"/>
</dbReference>
<name>A0A833VHY4_9POAL</name>
<dbReference type="Pfam" id="PF02798">
    <property type="entry name" value="GST_N"/>
    <property type="match status" value="1"/>
</dbReference>
<dbReference type="PANTHER" id="PTHR43900:SF49">
    <property type="entry name" value="GLUTATHIONE S-TRANSFERASE GSTF1-RELATED"/>
    <property type="match status" value="1"/>
</dbReference>
<comment type="catalytic activity">
    <reaction evidence="4">
        <text>RX + glutathione = an S-substituted glutathione + a halide anion + H(+)</text>
        <dbReference type="Rhea" id="RHEA:16437"/>
        <dbReference type="ChEBI" id="CHEBI:15378"/>
        <dbReference type="ChEBI" id="CHEBI:16042"/>
        <dbReference type="ChEBI" id="CHEBI:17792"/>
        <dbReference type="ChEBI" id="CHEBI:57925"/>
        <dbReference type="ChEBI" id="CHEBI:90779"/>
        <dbReference type="EC" id="2.5.1.18"/>
    </reaction>
</comment>
<dbReference type="SFLD" id="SFLDS00019">
    <property type="entry name" value="Glutathione_Transferase_(cytos"/>
    <property type="match status" value="1"/>
</dbReference>
<dbReference type="Proteomes" id="UP000623129">
    <property type="component" value="Unassembled WGS sequence"/>
</dbReference>
<evidence type="ECO:0000256" key="3">
    <source>
        <dbReference type="ARBA" id="ARBA00022679"/>
    </source>
</evidence>
<evidence type="ECO:0000256" key="2">
    <source>
        <dbReference type="ARBA" id="ARBA00012452"/>
    </source>
</evidence>
<dbReference type="GO" id="GO:0043295">
    <property type="term" value="F:glutathione binding"/>
    <property type="evidence" value="ECO:0007669"/>
    <property type="project" value="TreeGrafter"/>
</dbReference>
<protein>
    <recommendedName>
        <fullName evidence="2">glutathione transferase</fullName>
        <ecNumber evidence="2">2.5.1.18</ecNumber>
    </recommendedName>
</protein>
<dbReference type="InterPro" id="IPR004046">
    <property type="entry name" value="GST_C"/>
</dbReference>
<feature type="domain" description="GST C-terminal" evidence="6">
    <location>
        <begin position="227"/>
        <end position="332"/>
    </location>
</feature>
<dbReference type="EC" id="2.5.1.18" evidence="2"/>
<sequence length="332" mass="37489">MGRTGSRTSLVLGSDLGVFSPRLHFTFLLKLQLSVTGLLPSKGGAEVKGSESRAISRYILRKYKSDLLRENDLKEAALVDAWLDVENGQYNAPCSAIIYNAIVKPMLGEVVDQQVVDTNLEKLKKVLDVYESRLSQCKYLAGDVISFADLSHVPCTYCIMLTQYGSVFDSYPHVKAWWETIMARPSVRKPFGQIPTFQDDDFIIFESRAISKYILKKYKSDVLPEDDLKKATLVDVWLDVEYGQYNTPISTIVYEVIFKQTTGSTSDQMIVDASLKNLKQVLEVYEAYGCHSASTWPETSSVWLISAISHYTYYFMGTQYGSLFDSYPHVKA</sequence>
<dbReference type="FunFam" id="1.20.1050.10:FF:000004">
    <property type="entry name" value="Glutathione S-transferase F2"/>
    <property type="match status" value="1"/>
</dbReference>
<dbReference type="InterPro" id="IPR036249">
    <property type="entry name" value="Thioredoxin-like_sf"/>
</dbReference>
<dbReference type="Pfam" id="PF00043">
    <property type="entry name" value="GST_C"/>
    <property type="match status" value="1"/>
</dbReference>
<organism evidence="7 8">
    <name type="scientific">Carex littledalei</name>
    <dbReference type="NCBI Taxonomy" id="544730"/>
    <lineage>
        <taxon>Eukaryota</taxon>
        <taxon>Viridiplantae</taxon>
        <taxon>Streptophyta</taxon>
        <taxon>Embryophyta</taxon>
        <taxon>Tracheophyta</taxon>
        <taxon>Spermatophyta</taxon>
        <taxon>Magnoliopsida</taxon>
        <taxon>Liliopsida</taxon>
        <taxon>Poales</taxon>
        <taxon>Cyperaceae</taxon>
        <taxon>Cyperoideae</taxon>
        <taxon>Cariceae</taxon>
        <taxon>Carex</taxon>
        <taxon>Carex subgen. Euthyceras</taxon>
    </lineage>
</organism>
<evidence type="ECO:0000259" key="5">
    <source>
        <dbReference type="PROSITE" id="PS50404"/>
    </source>
</evidence>
<keyword evidence="8" id="KW-1185">Reference proteome</keyword>
<gene>
    <name evidence="7" type="ORF">FCM35_KLT10801</name>
</gene>
<dbReference type="InterPro" id="IPR034347">
    <property type="entry name" value="GST_Phi_C"/>
</dbReference>
<dbReference type="GO" id="GO:0005737">
    <property type="term" value="C:cytoplasm"/>
    <property type="evidence" value="ECO:0007669"/>
    <property type="project" value="TreeGrafter"/>
</dbReference>
<dbReference type="PROSITE" id="PS50404">
    <property type="entry name" value="GST_NTER"/>
    <property type="match status" value="1"/>
</dbReference>
<feature type="domain" description="GST N-terminal" evidence="5">
    <location>
        <begin position="125"/>
        <end position="222"/>
    </location>
</feature>
<dbReference type="SUPFAM" id="SSF47616">
    <property type="entry name" value="GST C-terminal domain-like"/>
    <property type="match status" value="2"/>
</dbReference>
<dbReference type="InterPro" id="IPR040079">
    <property type="entry name" value="Glutathione_S-Trfase"/>
</dbReference>
<dbReference type="EMBL" id="SWLB01000021">
    <property type="protein sequence ID" value="KAF3324644.1"/>
    <property type="molecule type" value="Genomic_DNA"/>
</dbReference>
<dbReference type="InterPro" id="IPR010987">
    <property type="entry name" value="Glutathione-S-Trfase_C-like"/>
</dbReference>
<dbReference type="AlphaFoldDB" id="A0A833VHY4"/>
<comment type="similarity">
    <text evidence="1">Belongs to the GST superfamily. Phi family.</text>
</comment>
<dbReference type="InterPro" id="IPR036282">
    <property type="entry name" value="Glutathione-S-Trfase_C_sf"/>
</dbReference>
<accession>A0A833VHY4</accession>
<dbReference type="InterPro" id="IPR004045">
    <property type="entry name" value="Glutathione_S-Trfase_N"/>
</dbReference>
<dbReference type="Gene3D" id="3.40.30.10">
    <property type="entry name" value="Glutaredoxin"/>
    <property type="match status" value="1"/>
</dbReference>
<comment type="caution">
    <text evidence="7">The sequence shown here is derived from an EMBL/GenBank/DDBJ whole genome shotgun (WGS) entry which is preliminary data.</text>
</comment>
<feature type="domain" description="GST C-terminal" evidence="6">
    <location>
        <begin position="72"/>
        <end position="202"/>
    </location>
</feature>